<dbReference type="AlphaFoldDB" id="A0A3R7CNV1"/>
<dbReference type="Proteomes" id="UP000286415">
    <property type="component" value="Unassembled WGS sequence"/>
</dbReference>
<reference evidence="1 2" key="1">
    <citation type="journal article" date="2018" name="Biotechnol. Adv.">
        <title>Improved genomic resources and new bioinformatic workflow for the carcinogenic parasite Clonorchis sinensis: Biotechnological implications.</title>
        <authorList>
            <person name="Wang D."/>
            <person name="Korhonen P.K."/>
            <person name="Gasser R.B."/>
            <person name="Young N.D."/>
        </authorList>
    </citation>
    <scope>NUCLEOTIDE SEQUENCE [LARGE SCALE GENOMIC DNA]</scope>
    <source>
        <strain evidence="1">Cs-k2</strain>
    </source>
</reference>
<proteinExistence type="predicted"/>
<protein>
    <submittedName>
        <fullName evidence="1">Uncharacterized protein</fullName>
    </submittedName>
</protein>
<gene>
    <name evidence="1" type="ORF">CSKR_104366</name>
</gene>
<evidence type="ECO:0000313" key="2">
    <source>
        <dbReference type="Proteomes" id="UP000286415"/>
    </source>
</evidence>
<dbReference type="EMBL" id="NIRI02000005">
    <property type="protein sequence ID" value="KAG5454761.1"/>
    <property type="molecule type" value="Genomic_DNA"/>
</dbReference>
<sequence length="111" mass="12573">MLAIRHTYAVEHHTLLPNGQTADACQSRLRDVDFDLDQKLFFANVIYRRFTQLNLEMPAPSTFGLSEFKRAHAGPQTTLLKITCDISEIHSFANKFGFARDSPGTQLNLSF</sequence>
<dbReference type="InParanoid" id="A0A3R7CNV1"/>
<evidence type="ECO:0000313" key="1">
    <source>
        <dbReference type="EMBL" id="KAG5454761.1"/>
    </source>
</evidence>
<keyword evidence="2" id="KW-1185">Reference proteome</keyword>
<organism evidence="1 2">
    <name type="scientific">Clonorchis sinensis</name>
    <name type="common">Chinese liver fluke</name>
    <dbReference type="NCBI Taxonomy" id="79923"/>
    <lineage>
        <taxon>Eukaryota</taxon>
        <taxon>Metazoa</taxon>
        <taxon>Spiralia</taxon>
        <taxon>Lophotrochozoa</taxon>
        <taxon>Platyhelminthes</taxon>
        <taxon>Trematoda</taxon>
        <taxon>Digenea</taxon>
        <taxon>Opisthorchiida</taxon>
        <taxon>Opisthorchiata</taxon>
        <taxon>Opisthorchiidae</taxon>
        <taxon>Clonorchis</taxon>
    </lineage>
</organism>
<name>A0A3R7CNV1_CLOSI</name>
<comment type="caution">
    <text evidence="1">The sequence shown here is derived from an EMBL/GenBank/DDBJ whole genome shotgun (WGS) entry which is preliminary data.</text>
</comment>
<reference evidence="1 2" key="2">
    <citation type="journal article" date="2021" name="Genomics">
        <title>High-quality reference genome for Clonorchis sinensis.</title>
        <authorList>
            <person name="Young N.D."/>
            <person name="Stroehlein A.J."/>
            <person name="Kinkar L."/>
            <person name="Wang T."/>
            <person name="Sohn W.M."/>
            <person name="Chang B.C.H."/>
            <person name="Kaur P."/>
            <person name="Weisz D."/>
            <person name="Dudchenko O."/>
            <person name="Aiden E.L."/>
            <person name="Korhonen P.K."/>
            <person name="Gasser R.B."/>
        </authorList>
    </citation>
    <scope>NUCLEOTIDE SEQUENCE [LARGE SCALE GENOMIC DNA]</scope>
    <source>
        <strain evidence="1">Cs-k2</strain>
    </source>
</reference>
<accession>A0A3R7CNV1</accession>